<keyword evidence="1" id="KW-0812">Transmembrane</keyword>
<reference evidence="2" key="1">
    <citation type="submission" date="2019-08" db="EMBL/GenBank/DDBJ databases">
        <authorList>
            <person name="Kucharzyk K."/>
            <person name="Murdoch R.W."/>
            <person name="Higgins S."/>
            <person name="Loffler F."/>
        </authorList>
    </citation>
    <scope>NUCLEOTIDE SEQUENCE</scope>
</reference>
<protein>
    <submittedName>
        <fullName evidence="2">Uncharacterized protein</fullName>
    </submittedName>
</protein>
<feature type="transmembrane region" description="Helical" evidence="1">
    <location>
        <begin position="6"/>
        <end position="26"/>
    </location>
</feature>
<keyword evidence="1" id="KW-1133">Transmembrane helix</keyword>
<evidence type="ECO:0000313" key="2">
    <source>
        <dbReference type="EMBL" id="MPM91499.1"/>
    </source>
</evidence>
<accession>A0A645DQH0</accession>
<organism evidence="2">
    <name type="scientific">bioreactor metagenome</name>
    <dbReference type="NCBI Taxonomy" id="1076179"/>
    <lineage>
        <taxon>unclassified sequences</taxon>
        <taxon>metagenomes</taxon>
        <taxon>ecological metagenomes</taxon>
    </lineage>
</organism>
<gene>
    <name evidence="2" type="ORF">SDC9_138630</name>
</gene>
<dbReference type="EMBL" id="VSSQ01038544">
    <property type="protein sequence ID" value="MPM91499.1"/>
    <property type="molecule type" value="Genomic_DNA"/>
</dbReference>
<sequence>MSKSKINYLLIVIGVVILTAFIVRFVSPEDSWVCQKGEWVAHGSPAAEKPTGTCEIK</sequence>
<dbReference type="AlphaFoldDB" id="A0A645DQH0"/>
<evidence type="ECO:0000256" key="1">
    <source>
        <dbReference type="SAM" id="Phobius"/>
    </source>
</evidence>
<proteinExistence type="predicted"/>
<comment type="caution">
    <text evidence="2">The sequence shown here is derived from an EMBL/GenBank/DDBJ whole genome shotgun (WGS) entry which is preliminary data.</text>
</comment>
<name>A0A645DQH0_9ZZZZ</name>
<keyword evidence="1" id="KW-0472">Membrane</keyword>